<dbReference type="NCBIfam" id="TIGR03971">
    <property type="entry name" value="SDR_subfam_1"/>
    <property type="match status" value="1"/>
</dbReference>
<proteinExistence type="inferred from homology"/>
<organism evidence="5 6">
    <name type="scientific">Klenkia sesuvii</name>
    <dbReference type="NCBI Taxonomy" id="3103137"/>
    <lineage>
        <taxon>Bacteria</taxon>
        <taxon>Bacillati</taxon>
        <taxon>Actinomycetota</taxon>
        <taxon>Actinomycetes</taxon>
        <taxon>Geodermatophilales</taxon>
        <taxon>Geodermatophilaceae</taxon>
        <taxon>Klenkia</taxon>
    </lineage>
</organism>
<evidence type="ECO:0000256" key="2">
    <source>
        <dbReference type="ARBA" id="ARBA00023002"/>
    </source>
</evidence>
<comment type="caution">
    <text evidence="5">The sequence shown here is derived from an EMBL/GenBank/DDBJ whole genome shotgun (WGS) entry which is preliminary data.</text>
</comment>
<protein>
    <submittedName>
        <fullName evidence="5">Mycofactocin-coupled SDR family oxidoreductase</fullName>
    </submittedName>
</protein>
<accession>A0ABU8DUV1</accession>
<dbReference type="Proteomes" id="UP001361570">
    <property type="component" value="Unassembled WGS sequence"/>
</dbReference>
<dbReference type="PRINTS" id="PR00080">
    <property type="entry name" value="SDRFAMILY"/>
</dbReference>
<gene>
    <name evidence="5" type="ORF">TEK04_08795</name>
</gene>
<evidence type="ECO:0000256" key="4">
    <source>
        <dbReference type="RuleBase" id="RU000363"/>
    </source>
</evidence>
<dbReference type="PANTHER" id="PTHR24321">
    <property type="entry name" value="DEHYDROGENASES, SHORT CHAIN"/>
    <property type="match status" value="1"/>
</dbReference>
<evidence type="ECO:0000256" key="3">
    <source>
        <dbReference type="ARBA" id="ARBA00023027"/>
    </source>
</evidence>
<comment type="similarity">
    <text evidence="1 4">Belongs to the short-chain dehydrogenases/reductases (SDR) family.</text>
</comment>
<dbReference type="InterPro" id="IPR023985">
    <property type="entry name" value="SDR_subfam_1"/>
</dbReference>
<dbReference type="InterPro" id="IPR002347">
    <property type="entry name" value="SDR_fam"/>
</dbReference>
<keyword evidence="3" id="KW-0520">NAD</keyword>
<dbReference type="NCBIfam" id="NF009467">
    <property type="entry name" value="PRK12826.1-3"/>
    <property type="match status" value="1"/>
</dbReference>
<evidence type="ECO:0000313" key="6">
    <source>
        <dbReference type="Proteomes" id="UP001361570"/>
    </source>
</evidence>
<dbReference type="CDD" id="cd05233">
    <property type="entry name" value="SDR_c"/>
    <property type="match status" value="1"/>
</dbReference>
<keyword evidence="6" id="KW-1185">Reference proteome</keyword>
<sequence>MGGSGGGSGGGFEGTVALVTGAARGQGRSHAVALAREGADVVLLDRCAPLAGVPYDLASPADLVETVRQVEARGRRAVAHQVDVRDGPATTAAVADGVARLGRLDVVVANAGVTGYARAQDLTDQQWDAVVGTVLTGTFRTVRAAVPHLRVRGGSVVITSSTEGLQAVQHMAHYTAAKHGLVGLARTLALELAADGIRVNTVHPTSTDTAMIHNRATYALFRPDLDPDQPTRADVVAPFTGLNALPVAWIDPADVTAAVLWLAGGTARHVTGTQLPVDAGALL</sequence>
<dbReference type="InterPro" id="IPR020904">
    <property type="entry name" value="Sc_DH/Rdtase_CS"/>
</dbReference>
<dbReference type="PANTHER" id="PTHR24321:SF8">
    <property type="entry name" value="ESTRADIOL 17-BETA-DEHYDROGENASE 8-RELATED"/>
    <property type="match status" value="1"/>
</dbReference>
<name>A0ABU8DUV1_9ACTN</name>
<dbReference type="Pfam" id="PF00106">
    <property type="entry name" value="adh_short"/>
    <property type="match status" value="1"/>
</dbReference>
<evidence type="ECO:0000256" key="1">
    <source>
        <dbReference type="ARBA" id="ARBA00006484"/>
    </source>
</evidence>
<reference evidence="5 6" key="1">
    <citation type="submission" date="2024-03" db="EMBL/GenBank/DDBJ databases">
        <title>Draft genome sequence of Klenkia sp. LSe6-5.</title>
        <authorList>
            <person name="Duangmal K."/>
            <person name="Chantavorakit T."/>
        </authorList>
    </citation>
    <scope>NUCLEOTIDE SEQUENCE [LARGE SCALE GENOMIC DNA]</scope>
    <source>
        <strain evidence="5 6">LSe6-5</strain>
    </source>
</reference>
<dbReference type="RefSeq" id="WP_336403957.1">
    <property type="nucleotide sequence ID" value="NZ_JBAPLU010000007.1"/>
</dbReference>
<keyword evidence="2" id="KW-0560">Oxidoreductase</keyword>
<dbReference type="EMBL" id="JBAPLU010000007">
    <property type="protein sequence ID" value="MEI4271819.1"/>
    <property type="molecule type" value="Genomic_DNA"/>
</dbReference>
<evidence type="ECO:0000313" key="5">
    <source>
        <dbReference type="EMBL" id="MEI4271819.1"/>
    </source>
</evidence>
<dbReference type="PROSITE" id="PS00061">
    <property type="entry name" value="ADH_SHORT"/>
    <property type="match status" value="1"/>
</dbReference>
<dbReference type="SUPFAM" id="SSF51735">
    <property type="entry name" value="NAD(P)-binding Rossmann-fold domains"/>
    <property type="match status" value="1"/>
</dbReference>
<dbReference type="Gene3D" id="3.40.50.720">
    <property type="entry name" value="NAD(P)-binding Rossmann-like Domain"/>
    <property type="match status" value="1"/>
</dbReference>
<dbReference type="PRINTS" id="PR00081">
    <property type="entry name" value="GDHRDH"/>
</dbReference>
<dbReference type="InterPro" id="IPR036291">
    <property type="entry name" value="NAD(P)-bd_dom_sf"/>
</dbReference>